<dbReference type="AlphaFoldDB" id="A0A7W6LPY5"/>
<sequence length="244" mass="26394">MRRILIDAHVHLHPGADPVATLTAAHDRMVGMAGGEALTLFMLAEQQGHDMFDALRSFAEATDEAESLWLRHDGADLLVLAGRQVISAERLEVLALATDAHFDDGLPARDLVSAMLAQDALVILPWGIGKWLGRRGNLVDRLMRDDGEGRLLLGDIGSRPVFWPVSRFGARLVLRGSDPLPLVGDDCRIGTYGTILQGEVSRDRPARDIRALVRLAAEGGATAFGRLASPLAFLSGQLRLRLAS</sequence>
<name>A0A7W6LPY5_9SPHN</name>
<evidence type="ECO:0000313" key="1">
    <source>
        <dbReference type="EMBL" id="MBB4148323.1"/>
    </source>
</evidence>
<protein>
    <submittedName>
        <fullName evidence="1">Uncharacterized protein</fullName>
    </submittedName>
</protein>
<accession>A0A7W6LPY5</accession>
<dbReference type="Proteomes" id="UP000590524">
    <property type="component" value="Unassembled WGS sequence"/>
</dbReference>
<proteinExistence type="predicted"/>
<dbReference type="RefSeq" id="WP_188082077.1">
    <property type="nucleotide sequence ID" value="NZ_JACIEU010000007.1"/>
</dbReference>
<gene>
    <name evidence="1" type="ORF">GGQ90_002102</name>
</gene>
<dbReference type="EMBL" id="JACIEU010000007">
    <property type="protein sequence ID" value="MBB4148323.1"/>
    <property type="molecule type" value="Genomic_DNA"/>
</dbReference>
<evidence type="ECO:0000313" key="2">
    <source>
        <dbReference type="Proteomes" id="UP000590524"/>
    </source>
</evidence>
<keyword evidence="2" id="KW-1185">Reference proteome</keyword>
<organism evidence="1 2">
    <name type="scientific">Sphingobium scionense</name>
    <dbReference type="NCBI Taxonomy" id="1404341"/>
    <lineage>
        <taxon>Bacteria</taxon>
        <taxon>Pseudomonadati</taxon>
        <taxon>Pseudomonadota</taxon>
        <taxon>Alphaproteobacteria</taxon>
        <taxon>Sphingomonadales</taxon>
        <taxon>Sphingomonadaceae</taxon>
        <taxon>Sphingobium</taxon>
    </lineage>
</organism>
<reference evidence="1 2" key="1">
    <citation type="submission" date="2020-08" db="EMBL/GenBank/DDBJ databases">
        <title>Genomic Encyclopedia of Type Strains, Phase IV (KMG-IV): sequencing the most valuable type-strain genomes for metagenomic binning, comparative biology and taxonomic classification.</title>
        <authorList>
            <person name="Goeker M."/>
        </authorList>
    </citation>
    <scope>NUCLEOTIDE SEQUENCE [LARGE SCALE GENOMIC DNA]</scope>
    <source>
        <strain evidence="1 2">DSM 19371</strain>
    </source>
</reference>
<comment type="caution">
    <text evidence="1">The sequence shown here is derived from an EMBL/GenBank/DDBJ whole genome shotgun (WGS) entry which is preliminary data.</text>
</comment>